<proteinExistence type="predicted"/>
<dbReference type="Gene3D" id="3.40.50.10680">
    <property type="entry name" value="CofD-like domains"/>
    <property type="match status" value="1"/>
</dbReference>
<dbReference type="GO" id="GO:0043743">
    <property type="term" value="F:LPPG:FO 2-phospho-L-lactate transferase activity"/>
    <property type="evidence" value="ECO:0007669"/>
    <property type="project" value="InterPro"/>
</dbReference>
<dbReference type="InterPro" id="IPR002882">
    <property type="entry name" value="CofD"/>
</dbReference>
<gene>
    <name evidence="3" type="ORF">LCGC14_2851930</name>
</gene>
<dbReference type="AlphaFoldDB" id="A0A0F9AZ24"/>
<dbReference type="InterPro" id="IPR038136">
    <property type="entry name" value="CofD-like_dom_sf"/>
</dbReference>
<evidence type="ECO:0008006" key="4">
    <source>
        <dbReference type="Google" id="ProtNLM"/>
    </source>
</evidence>
<keyword evidence="2" id="KW-0460">Magnesium</keyword>
<dbReference type="GO" id="GO:0000287">
    <property type="term" value="F:magnesium ion binding"/>
    <property type="evidence" value="ECO:0007669"/>
    <property type="project" value="InterPro"/>
</dbReference>
<organism evidence="3">
    <name type="scientific">marine sediment metagenome</name>
    <dbReference type="NCBI Taxonomy" id="412755"/>
    <lineage>
        <taxon>unclassified sequences</taxon>
        <taxon>metagenomes</taxon>
        <taxon>ecological metagenomes</taxon>
    </lineage>
</organism>
<name>A0A0F9AZ24_9ZZZZ</name>
<evidence type="ECO:0000256" key="2">
    <source>
        <dbReference type="ARBA" id="ARBA00022842"/>
    </source>
</evidence>
<dbReference type="Pfam" id="PF01933">
    <property type="entry name" value="CofD"/>
    <property type="match status" value="1"/>
</dbReference>
<dbReference type="PANTHER" id="PTHR43007">
    <property type="entry name" value="2-PHOSPHO-L-LACTATE TRANSFERASE"/>
    <property type="match status" value="1"/>
</dbReference>
<dbReference type="PANTHER" id="PTHR43007:SF1">
    <property type="entry name" value="2-PHOSPHO-L-LACTATE TRANSFERASE"/>
    <property type="match status" value="1"/>
</dbReference>
<reference evidence="3" key="1">
    <citation type="journal article" date="2015" name="Nature">
        <title>Complex archaea that bridge the gap between prokaryotes and eukaryotes.</title>
        <authorList>
            <person name="Spang A."/>
            <person name="Saw J.H."/>
            <person name="Jorgensen S.L."/>
            <person name="Zaremba-Niedzwiedzka K."/>
            <person name="Martijn J."/>
            <person name="Lind A.E."/>
            <person name="van Eijk R."/>
            <person name="Schleper C."/>
            <person name="Guy L."/>
            <person name="Ettema T.J."/>
        </authorList>
    </citation>
    <scope>NUCLEOTIDE SEQUENCE</scope>
</reference>
<dbReference type="SUPFAM" id="SSF142338">
    <property type="entry name" value="CofD-like"/>
    <property type="match status" value="1"/>
</dbReference>
<evidence type="ECO:0000313" key="3">
    <source>
        <dbReference type="EMBL" id="KKK77601.1"/>
    </source>
</evidence>
<sequence length="181" mass="19422">VLPMCDEPVQTYVRTEGEWRQVQDYMIVQEGKPEVEDVEFRGAEDAQPTEEVERALEAAEVIVIGPSNPIASIGPILALPGMREALHEADAPVVAVSPLVGGRSLKGPTEAFMRWAGLEVSHDGLASHYSGLIDGLLADEGSAAETASGLVVRQTDTMMADHDARVRLARETLDFAQTLSG</sequence>
<dbReference type="InterPro" id="IPR010115">
    <property type="entry name" value="FbiA/CofD"/>
</dbReference>
<comment type="caution">
    <text evidence="3">The sequence shown here is derived from an EMBL/GenBank/DDBJ whole genome shotgun (WGS) entry which is preliminary data.</text>
</comment>
<feature type="non-terminal residue" evidence="3">
    <location>
        <position position="1"/>
    </location>
</feature>
<evidence type="ECO:0000256" key="1">
    <source>
        <dbReference type="ARBA" id="ARBA00022679"/>
    </source>
</evidence>
<accession>A0A0F9AZ24</accession>
<dbReference type="EMBL" id="LAZR01054875">
    <property type="protein sequence ID" value="KKK77601.1"/>
    <property type="molecule type" value="Genomic_DNA"/>
</dbReference>
<protein>
    <recommendedName>
        <fullName evidence="4">2-phospho-L-lactate transferase</fullName>
    </recommendedName>
</protein>
<keyword evidence="1" id="KW-0808">Transferase</keyword>